<organism evidence="2 3">
    <name type="scientific">Scophthalmus maximus</name>
    <name type="common">Turbot</name>
    <name type="synonym">Psetta maxima</name>
    <dbReference type="NCBI Taxonomy" id="52904"/>
    <lineage>
        <taxon>Eukaryota</taxon>
        <taxon>Metazoa</taxon>
        <taxon>Chordata</taxon>
        <taxon>Craniata</taxon>
        <taxon>Vertebrata</taxon>
        <taxon>Euteleostomi</taxon>
        <taxon>Actinopterygii</taxon>
        <taxon>Neopterygii</taxon>
        <taxon>Teleostei</taxon>
        <taxon>Neoteleostei</taxon>
        <taxon>Acanthomorphata</taxon>
        <taxon>Carangaria</taxon>
        <taxon>Pleuronectiformes</taxon>
        <taxon>Pleuronectoidei</taxon>
        <taxon>Scophthalmidae</taxon>
        <taxon>Scophthalmus</taxon>
    </lineage>
</organism>
<feature type="compositionally biased region" description="Polar residues" evidence="1">
    <location>
        <begin position="37"/>
        <end position="47"/>
    </location>
</feature>
<proteinExistence type="predicted"/>
<comment type="caution">
    <text evidence="2">The sequence shown here is derived from an EMBL/GenBank/DDBJ whole genome shotgun (WGS) entry which is preliminary data.</text>
</comment>
<dbReference type="EMBL" id="VEVO01000005">
    <property type="protein sequence ID" value="KAF0041932.1"/>
    <property type="molecule type" value="Genomic_DNA"/>
</dbReference>
<feature type="compositionally biased region" description="Basic and acidic residues" evidence="1">
    <location>
        <begin position="58"/>
        <end position="71"/>
    </location>
</feature>
<dbReference type="Proteomes" id="UP000438429">
    <property type="component" value="Unassembled WGS sequence"/>
</dbReference>
<evidence type="ECO:0000313" key="3">
    <source>
        <dbReference type="Proteomes" id="UP000438429"/>
    </source>
</evidence>
<accession>A0A6A4TIQ9</accession>
<feature type="region of interest" description="Disordered" evidence="1">
    <location>
        <begin position="37"/>
        <end position="71"/>
    </location>
</feature>
<gene>
    <name evidence="2" type="ORF">F2P81_005464</name>
</gene>
<dbReference type="AlphaFoldDB" id="A0A6A4TIQ9"/>
<name>A0A6A4TIQ9_SCOMX</name>
<protein>
    <submittedName>
        <fullName evidence="2">Uncharacterized protein</fullName>
    </submittedName>
</protein>
<sequence length="71" mass="7920">MPIGHIGSMHPHPHLQYSTSFASVKYFDPSLLLRQTENAASDSSQSCHGPFDPTALVVEEKPRRRSNEITN</sequence>
<evidence type="ECO:0000313" key="2">
    <source>
        <dbReference type="EMBL" id="KAF0041932.1"/>
    </source>
</evidence>
<reference evidence="2 3" key="1">
    <citation type="submission" date="2019-06" db="EMBL/GenBank/DDBJ databases">
        <title>Draft genomes of female and male turbot (Scophthalmus maximus).</title>
        <authorList>
            <person name="Xu H."/>
            <person name="Xu X.-W."/>
            <person name="Shao C."/>
            <person name="Chen S."/>
        </authorList>
    </citation>
    <scope>NUCLEOTIDE SEQUENCE [LARGE SCALE GENOMIC DNA]</scope>
    <source>
        <strain evidence="2">Ysfricsl-2016a</strain>
        <tissue evidence="2">Blood</tissue>
    </source>
</reference>
<evidence type="ECO:0000256" key="1">
    <source>
        <dbReference type="SAM" id="MobiDB-lite"/>
    </source>
</evidence>